<name>A0A3P3ZNM3_9ZZZZ</name>
<protein>
    <recommendedName>
        <fullName evidence="2">dihydrofolate reductase</fullName>
        <ecNumber evidence="2">1.5.1.3</ecNumber>
    </recommendedName>
</protein>
<evidence type="ECO:0000256" key="5">
    <source>
        <dbReference type="ARBA" id="ARBA00023002"/>
    </source>
</evidence>
<dbReference type="PROSITE" id="PS51330">
    <property type="entry name" value="DHFR_2"/>
    <property type="match status" value="1"/>
</dbReference>
<dbReference type="PRINTS" id="PR00070">
    <property type="entry name" value="DHFR"/>
</dbReference>
<dbReference type="CDD" id="cd00209">
    <property type="entry name" value="DHFR"/>
    <property type="match status" value="1"/>
</dbReference>
<gene>
    <name evidence="7" type="primary">dhfrIII</name>
    <name evidence="7" type="ORF">CARN8_2900003</name>
</gene>
<dbReference type="Pfam" id="PF00186">
    <property type="entry name" value="DHFR_1"/>
    <property type="match status" value="1"/>
</dbReference>
<organism evidence="7">
    <name type="scientific">mine drainage metagenome</name>
    <dbReference type="NCBI Taxonomy" id="410659"/>
    <lineage>
        <taxon>unclassified sequences</taxon>
        <taxon>metagenomes</taxon>
        <taxon>ecological metagenomes</taxon>
    </lineage>
</organism>
<keyword evidence="3" id="KW-0554">One-carbon metabolism</keyword>
<dbReference type="GO" id="GO:0050661">
    <property type="term" value="F:NADP binding"/>
    <property type="evidence" value="ECO:0007669"/>
    <property type="project" value="InterPro"/>
</dbReference>
<dbReference type="Gene3D" id="3.40.430.10">
    <property type="entry name" value="Dihydrofolate Reductase, subunit A"/>
    <property type="match status" value="1"/>
</dbReference>
<dbReference type="InterPro" id="IPR017925">
    <property type="entry name" value="DHFR_CS"/>
</dbReference>
<keyword evidence="4" id="KW-0521">NADP</keyword>
<evidence type="ECO:0000313" key="7">
    <source>
        <dbReference type="EMBL" id="VAY88215.1"/>
    </source>
</evidence>
<dbReference type="PIRSF" id="PIRSF000194">
    <property type="entry name" value="DHFR"/>
    <property type="match status" value="1"/>
</dbReference>
<dbReference type="GO" id="GO:0046655">
    <property type="term" value="P:folic acid metabolic process"/>
    <property type="evidence" value="ECO:0007669"/>
    <property type="project" value="TreeGrafter"/>
</dbReference>
<evidence type="ECO:0000259" key="6">
    <source>
        <dbReference type="PROSITE" id="PS51330"/>
    </source>
</evidence>
<evidence type="ECO:0000256" key="4">
    <source>
        <dbReference type="ARBA" id="ARBA00022857"/>
    </source>
</evidence>
<feature type="domain" description="DHFR" evidence="6">
    <location>
        <begin position="11"/>
        <end position="170"/>
    </location>
</feature>
<proteinExistence type="predicted"/>
<dbReference type="EC" id="1.5.1.3" evidence="2"/>
<dbReference type="InterPro" id="IPR012259">
    <property type="entry name" value="DHFR"/>
</dbReference>
<dbReference type="FunFam" id="3.40.430.10:FF:000001">
    <property type="entry name" value="Dihydrofolate reductase"/>
    <property type="match status" value="1"/>
</dbReference>
<dbReference type="GO" id="GO:0004146">
    <property type="term" value="F:dihydrofolate reductase activity"/>
    <property type="evidence" value="ECO:0007669"/>
    <property type="project" value="UniProtKB-EC"/>
</dbReference>
<dbReference type="GO" id="GO:0046452">
    <property type="term" value="P:dihydrofolate metabolic process"/>
    <property type="evidence" value="ECO:0007669"/>
    <property type="project" value="TreeGrafter"/>
</dbReference>
<accession>A0A3P3ZNM3</accession>
<dbReference type="GO" id="GO:0046654">
    <property type="term" value="P:tetrahydrofolate biosynthetic process"/>
    <property type="evidence" value="ECO:0007669"/>
    <property type="project" value="InterPro"/>
</dbReference>
<dbReference type="InterPro" id="IPR001796">
    <property type="entry name" value="DHFR_dom"/>
</dbReference>
<sequence>MHAPPEPDLPRLSLVVAHTVPGRVIGKQGTMPWHLPADLAHFRAVTLGHPVLMGRRTQESIGRPLPGRLNLVISRNPDYRPKGCLVYPALEDLWTNLPAVPEVFVIGGGTLYEALLPRATRVYVTRIHADLTGDTFFPALDPAQWRETDLRHHPADERNAYDLTFVTLERISQ</sequence>
<keyword evidence="5 7" id="KW-0560">Oxidoreductase</keyword>
<dbReference type="PANTHER" id="PTHR48069:SF3">
    <property type="entry name" value="DIHYDROFOLATE REDUCTASE"/>
    <property type="match status" value="1"/>
</dbReference>
<evidence type="ECO:0000256" key="1">
    <source>
        <dbReference type="ARBA" id="ARBA00004903"/>
    </source>
</evidence>
<evidence type="ECO:0000256" key="3">
    <source>
        <dbReference type="ARBA" id="ARBA00022563"/>
    </source>
</evidence>
<dbReference type="GO" id="GO:0005829">
    <property type="term" value="C:cytosol"/>
    <property type="evidence" value="ECO:0007669"/>
    <property type="project" value="TreeGrafter"/>
</dbReference>
<dbReference type="SUPFAM" id="SSF53597">
    <property type="entry name" value="Dihydrofolate reductase-like"/>
    <property type="match status" value="1"/>
</dbReference>
<evidence type="ECO:0000256" key="2">
    <source>
        <dbReference type="ARBA" id="ARBA00012856"/>
    </source>
</evidence>
<reference evidence="7" key="1">
    <citation type="submission" date="2018-10" db="EMBL/GenBank/DDBJ databases">
        <authorList>
            <person name="Plewniak F."/>
        </authorList>
    </citation>
    <scope>NUCLEOTIDE SEQUENCE</scope>
</reference>
<dbReference type="GO" id="GO:0043168">
    <property type="term" value="F:anion binding"/>
    <property type="evidence" value="ECO:0007669"/>
    <property type="project" value="UniProtKB-ARBA"/>
</dbReference>
<dbReference type="PROSITE" id="PS00075">
    <property type="entry name" value="DHFR_1"/>
    <property type="match status" value="1"/>
</dbReference>
<dbReference type="GO" id="GO:0006730">
    <property type="term" value="P:one-carbon metabolic process"/>
    <property type="evidence" value="ECO:0007669"/>
    <property type="project" value="UniProtKB-KW"/>
</dbReference>
<dbReference type="EMBL" id="UOYP01000213">
    <property type="protein sequence ID" value="VAY88215.1"/>
    <property type="molecule type" value="Genomic_DNA"/>
</dbReference>
<dbReference type="InterPro" id="IPR024072">
    <property type="entry name" value="DHFR-like_dom_sf"/>
</dbReference>
<dbReference type="PANTHER" id="PTHR48069">
    <property type="entry name" value="DIHYDROFOLATE REDUCTASE"/>
    <property type="match status" value="1"/>
</dbReference>
<comment type="pathway">
    <text evidence="1">Cofactor biosynthesis; tetrahydrofolate biosynthesis; 5,6,7,8-tetrahydrofolate from 7,8-dihydrofolate: step 1/1.</text>
</comment>
<dbReference type="AlphaFoldDB" id="A0A3P3ZNM3"/>